<dbReference type="PANTHER" id="PTHR48070">
    <property type="entry name" value="ESTERASE OVCA2"/>
    <property type="match status" value="1"/>
</dbReference>
<evidence type="ECO:0000313" key="3">
    <source>
        <dbReference type="EMBL" id="KAK5778339.1"/>
    </source>
</evidence>
<reference evidence="4" key="1">
    <citation type="submission" date="2023-07" db="EMBL/GenBank/DDBJ databases">
        <title>A draft genome of Kazachstania heterogenica Y-27499.</title>
        <authorList>
            <person name="Donic C."/>
            <person name="Kralova J.S."/>
            <person name="Fidel L."/>
            <person name="Ben-Dor S."/>
            <person name="Jung S."/>
        </authorList>
    </citation>
    <scope>NUCLEOTIDE SEQUENCE [LARGE SCALE GENOMIC DNA]</scope>
    <source>
        <strain evidence="4">Y27499</strain>
    </source>
</reference>
<dbReference type="EMBL" id="JAWIZZ010000053">
    <property type="protein sequence ID" value="KAK5778339.1"/>
    <property type="molecule type" value="Genomic_DNA"/>
</dbReference>
<dbReference type="PANTHER" id="PTHR48070:SF9">
    <property type="entry name" value="FAMILY OF SERINE HYDROLASES 1"/>
    <property type="match status" value="1"/>
</dbReference>
<dbReference type="SUPFAM" id="SSF53474">
    <property type="entry name" value="alpha/beta-Hydrolases"/>
    <property type="match status" value="1"/>
</dbReference>
<dbReference type="AlphaFoldDB" id="A0AAN7VZS3"/>
<dbReference type="InterPro" id="IPR029058">
    <property type="entry name" value="AB_hydrolase_fold"/>
</dbReference>
<dbReference type="InterPro" id="IPR005645">
    <property type="entry name" value="FSH-like_dom"/>
</dbReference>
<dbReference type="FunFam" id="3.40.50.1820:FF:000279">
    <property type="entry name" value="Family of serine hydrolases"/>
    <property type="match status" value="1"/>
</dbReference>
<evidence type="ECO:0000313" key="4">
    <source>
        <dbReference type="Proteomes" id="UP001306508"/>
    </source>
</evidence>
<keyword evidence="4" id="KW-1185">Reference proteome</keyword>
<dbReference type="Proteomes" id="UP001306508">
    <property type="component" value="Unassembled WGS sequence"/>
</dbReference>
<accession>A0AAN7VZS3</accession>
<feature type="domain" description="Serine hydrolase" evidence="2">
    <location>
        <begin position="4"/>
        <end position="230"/>
    </location>
</feature>
<dbReference type="GO" id="GO:0016787">
    <property type="term" value="F:hydrolase activity"/>
    <property type="evidence" value="ECO:0007669"/>
    <property type="project" value="UniProtKB-KW"/>
</dbReference>
<dbReference type="GO" id="GO:0005737">
    <property type="term" value="C:cytoplasm"/>
    <property type="evidence" value="ECO:0007669"/>
    <property type="project" value="TreeGrafter"/>
</dbReference>
<evidence type="ECO:0000259" key="2">
    <source>
        <dbReference type="Pfam" id="PF03959"/>
    </source>
</evidence>
<evidence type="ECO:0000256" key="1">
    <source>
        <dbReference type="ARBA" id="ARBA00022801"/>
    </source>
</evidence>
<protein>
    <recommendedName>
        <fullName evidence="2">Serine hydrolase domain-containing protein</fullName>
    </recommendedName>
</protein>
<name>A0AAN7VZS3_9SACH</name>
<gene>
    <name evidence="3" type="ORF">RI543_004000</name>
</gene>
<comment type="caution">
    <text evidence="3">The sequence shown here is derived from an EMBL/GenBank/DDBJ whole genome shotgun (WGS) entry which is preliminary data.</text>
</comment>
<proteinExistence type="predicted"/>
<dbReference type="Gene3D" id="3.40.50.1820">
    <property type="entry name" value="alpha/beta hydrolase"/>
    <property type="match status" value="1"/>
</dbReference>
<sequence>MTVSNMPKLLFLHGFLQNGKVFSEKSSGIRKLLKKANVQCDYIDGPVLLEKKDLPFEMDDEKWKATVDAQLNRAWFYHSEISSELDVTKGIETVVNHIKENGPYDGIVGFSQGAALSTIITNKITELVPDHPEFKVSVIISGYSFTEQDPSKPEGDLRITEKYQQSFAPAPGMKTKIILIYGESDQAVPCVRSKYLASIFKNVLDDTDQVKTYEHPGGHMVPNKKDIIRPIVEEIEKSLQN</sequence>
<dbReference type="InterPro" id="IPR050593">
    <property type="entry name" value="LovG"/>
</dbReference>
<keyword evidence="1" id="KW-0378">Hydrolase</keyword>
<dbReference type="Pfam" id="PF03959">
    <property type="entry name" value="FSH1"/>
    <property type="match status" value="1"/>
</dbReference>
<dbReference type="GO" id="GO:0005634">
    <property type="term" value="C:nucleus"/>
    <property type="evidence" value="ECO:0007669"/>
    <property type="project" value="TreeGrafter"/>
</dbReference>
<organism evidence="3 4">
    <name type="scientific">Arxiozyma heterogenica</name>
    <dbReference type="NCBI Taxonomy" id="278026"/>
    <lineage>
        <taxon>Eukaryota</taxon>
        <taxon>Fungi</taxon>
        <taxon>Dikarya</taxon>
        <taxon>Ascomycota</taxon>
        <taxon>Saccharomycotina</taxon>
        <taxon>Saccharomycetes</taxon>
        <taxon>Saccharomycetales</taxon>
        <taxon>Saccharomycetaceae</taxon>
        <taxon>Arxiozyma</taxon>
    </lineage>
</organism>